<reference evidence="2" key="1">
    <citation type="submission" date="2016-03" db="EMBL/GenBank/DDBJ databases">
        <title>Updated assembly of Pseudogymnoascus destructans, the fungus causing white-nose syndrome of bats.</title>
        <authorList>
            <person name="Palmer J.M."/>
            <person name="Drees K.P."/>
            <person name="Foster J.T."/>
            <person name="Lindner D.L."/>
        </authorList>
    </citation>
    <scope>NUCLEOTIDE SEQUENCE [LARGE SCALE GENOMIC DNA]</scope>
    <source>
        <strain evidence="2">20631-21</strain>
    </source>
</reference>
<evidence type="ECO:0000313" key="2">
    <source>
        <dbReference type="EMBL" id="OAF61407.1"/>
    </source>
</evidence>
<gene>
    <name evidence="2" type="ORF">VC83_01832</name>
</gene>
<sequence length="105" mass="11178">MASIDHTHDLAVARAPSMAAATPPQGSNAAPNNQTPGHPSFRSLLTRVSTAITDMPCEKSPLRCSKPGRAVHKLRSLLHRMQDPDAKAQEDAGCCCWQHAPEGLG</sequence>
<dbReference type="GeneID" id="36284919"/>
<evidence type="ECO:0000256" key="1">
    <source>
        <dbReference type="SAM" id="MobiDB-lite"/>
    </source>
</evidence>
<feature type="compositionally biased region" description="Polar residues" evidence="1">
    <location>
        <begin position="24"/>
        <end position="37"/>
    </location>
</feature>
<dbReference type="VEuPathDB" id="FungiDB:GMDG_07239"/>
<proteinExistence type="predicted"/>
<dbReference type="AlphaFoldDB" id="A0A177AH22"/>
<organism evidence="2">
    <name type="scientific">Pseudogymnoascus destructans</name>
    <dbReference type="NCBI Taxonomy" id="655981"/>
    <lineage>
        <taxon>Eukaryota</taxon>
        <taxon>Fungi</taxon>
        <taxon>Dikarya</taxon>
        <taxon>Ascomycota</taxon>
        <taxon>Pezizomycotina</taxon>
        <taxon>Leotiomycetes</taxon>
        <taxon>Thelebolales</taxon>
        <taxon>Thelebolaceae</taxon>
        <taxon>Pseudogymnoascus</taxon>
    </lineage>
</organism>
<protein>
    <submittedName>
        <fullName evidence="2">Uncharacterized protein</fullName>
    </submittedName>
</protein>
<dbReference type="RefSeq" id="XP_024326682.1">
    <property type="nucleotide sequence ID" value="XM_024465505.1"/>
</dbReference>
<feature type="region of interest" description="Disordered" evidence="1">
    <location>
        <begin position="1"/>
        <end position="43"/>
    </location>
</feature>
<dbReference type="EMBL" id="KV441389">
    <property type="protein sequence ID" value="OAF61407.1"/>
    <property type="molecule type" value="Genomic_DNA"/>
</dbReference>
<name>A0A177AH22_9PEZI</name>
<accession>A0A177AH22</accession>
<feature type="compositionally biased region" description="Basic and acidic residues" evidence="1">
    <location>
        <begin position="1"/>
        <end position="11"/>
    </location>
</feature>
<dbReference type="Proteomes" id="UP000077154">
    <property type="component" value="Unassembled WGS sequence"/>
</dbReference>